<gene>
    <name evidence="2" type="ORF">Pbs1_02330</name>
</gene>
<accession>A0AB33KW65</accession>
<name>A0AB33KW65_9FLAO</name>
<dbReference type="PROSITE" id="PS51257">
    <property type="entry name" value="PROKAR_LIPOPROTEIN"/>
    <property type="match status" value="1"/>
</dbReference>
<evidence type="ECO:0008006" key="3">
    <source>
        <dbReference type="Google" id="ProtNLM"/>
    </source>
</evidence>
<proteinExistence type="predicted"/>
<keyword evidence="1" id="KW-0472">Membrane</keyword>
<sequence length="60" mass="6788">MKELKKVIIIVSLIMIIACALMIYFGRSSSQNSYIETLLMLIMALILGLSIKTTKNKNIR</sequence>
<evidence type="ECO:0000256" key="1">
    <source>
        <dbReference type="SAM" id="Phobius"/>
    </source>
</evidence>
<dbReference type="EMBL" id="AP035888">
    <property type="protein sequence ID" value="BFP66890.1"/>
    <property type="molecule type" value="Genomic_DNA"/>
</dbReference>
<dbReference type="AlphaFoldDB" id="A0AB33KW65"/>
<keyword evidence="1" id="KW-1133">Transmembrane helix</keyword>
<evidence type="ECO:0000313" key="2">
    <source>
        <dbReference type="EMBL" id="BFP66890.1"/>
    </source>
</evidence>
<feature type="transmembrane region" description="Helical" evidence="1">
    <location>
        <begin position="33"/>
        <end position="51"/>
    </location>
</feature>
<keyword evidence="1" id="KW-0812">Transmembrane</keyword>
<reference evidence="2" key="1">
    <citation type="submission" date="2024-08" db="EMBL/GenBank/DDBJ databases">
        <title>Whole genome sequence of Tenacibaculum sp. strain pbs-1 associated with black-spot shell disease in Akoya pearl oysters.</title>
        <authorList>
            <person name="Sakatoku A."/>
            <person name="Suzuki T."/>
            <person name="Hatano K."/>
            <person name="Seki M."/>
            <person name="Tanaka D."/>
            <person name="Nakamura S."/>
            <person name="Suzuki N."/>
            <person name="Isshiki T."/>
        </authorList>
    </citation>
    <scope>NUCLEOTIDE SEQUENCE</scope>
    <source>
        <strain evidence="2">Pbs-1</strain>
    </source>
</reference>
<organism evidence="2">
    <name type="scientific">Tenacibaculum sp. Pbs-1</name>
    <dbReference type="NCBI Taxonomy" id="3238748"/>
    <lineage>
        <taxon>Bacteria</taxon>
        <taxon>Pseudomonadati</taxon>
        <taxon>Bacteroidota</taxon>
        <taxon>Flavobacteriia</taxon>
        <taxon>Flavobacteriales</taxon>
        <taxon>Flavobacteriaceae</taxon>
        <taxon>Tenacibaculum</taxon>
    </lineage>
</organism>
<protein>
    <recommendedName>
        <fullName evidence="3">Phosphatidate cytidylyltransferase</fullName>
    </recommendedName>
</protein>
<feature type="transmembrane region" description="Helical" evidence="1">
    <location>
        <begin position="7"/>
        <end position="27"/>
    </location>
</feature>